<sequence length="66" mass="8313">MYIHIEEDVWFRCVLILEKSNERQLRRKKNRDLGRQQFVGRWIRVQKRQLAILWIVLGWTKQMFRV</sequence>
<dbReference type="Proteomes" id="UP000692954">
    <property type="component" value="Unassembled WGS sequence"/>
</dbReference>
<dbReference type="EMBL" id="CAJJDN010000049">
    <property type="protein sequence ID" value="CAD8086053.1"/>
    <property type="molecule type" value="Genomic_DNA"/>
</dbReference>
<protein>
    <submittedName>
        <fullName evidence="1">Uncharacterized protein</fullName>
    </submittedName>
</protein>
<gene>
    <name evidence="1" type="ORF">PSON_ATCC_30995.1.T0490151</name>
</gene>
<name>A0A8S1N934_9CILI</name>
<comment type="caution">
    <text evidence="1">The sequence shown here is derived from an EMBL/GenBank/DDBJ whole genome shotgun (WGS) entry which is preliminary data.</text>
</comment>
<keyword evidence="2" id="KW-1185">Reference proteome</keyword>
<evidence type="ECO:0000313" key="1">
    <source>
        <dbReference type="EMBL" id="CAD8086053.1"/>
    </source>
</evidence>
<organism evidence="1 2">
    <name type="scientific">Paramecium sonneborni</name>
    <dbReference type="NCBI Taxonomy" id="65129"/>
    <lineage>
        <taxon>Eukaryota</taxon>
        <taxon>Sar</taxon>
        <taxon>Alveolata</taxon>
        <taxon>Ciliophora</taxon>
        <taxon>Intramacronucleata</taxon>
        <taxon>Oligohymenophorea</taxon>
        <taxon>Peniculida</taxon>
        <taxon>Parameciidae</taxon>
        <taxon>Paramecium</taxon>
    </lineage>
</organism>
<accession>A0A8S1N934</accession>
<proteinExistence type="predicted"/>
<reference evidence="1" key="1">
    <citation type="submission" date="2021-01" db="EMBL/GenBank/DDBJ databases">
        <authorList>
            <consortium name="Genoscope - CEA"/>
            <person name="William W."/>
        </authorList>
    </citation>
    <scope>NUCLEOTIDE SEQUENCE</scope>
</reference>
<dbReference type="AlphaFoldDB" id="A0A8S1N934"/>
<evidence type="ECO:0000313" key="2">
    <source>
        <dbReference type="Proteomes" id="UP000692954"/>
    </source>
</evidence>